<dbReference type="AlphaFoldDB" id="A0A9J6GTM5"/>
<evidence type="ECO:0000259" key="2">
    <source>
        <dbReference type="Pfam" id="PF01070"/>
    </source>
</evidence>
<gene>
    <name evidence="3" type="ORF">HPB48_019247</name>
</gene>
<dbReference type="InterPro" id="IPR013785">
    <property type="entry name" value="Aldolase_TIM"/>
</dbReference>
<comment type="cofactor">
    <cofactor evidence="1">
        <name>FMN</name>
        <dbReference type="ChEBI" id="CHEBI:58210"/>
    </cofactor>
</comment>
<dbReference type="Pfam" id="PF01070">
    <property type="entry name" value="FMN_dh"/>
    <property type="match status" value="1"/>
</dbReference>
<keyword evidence="4" id="KW-1185">Reference proteome</keyword>
<dbReference type="Proteomes" id="UP000821853">
    <property type="component" value="Unassembled WGS sequence"/>
</dbReference>
<evidence type="ECO:0000313" key="3">
    <source>
        <dbReference type="EMBL" id="KAH9377628.1"/>
    </source>
</evidence>
<name>A0A9J6GTM5_HAELO</name>
<sequence>MGSRFSFPQFQKLDSVAVNVQLQFFRRFYFLESHRAMEKAKKPQEGPDWDDAWQPFVTAARILAHVVPEDGTSRKGKRQLLEIELLPDVVRVVGDRCEVNVDGSILMGTDITKALSLGARAVFVGRPVIWGLAYDVRIFLLEQNVVVRKMQAQIFCGLLCFS</sequence>
<organism evidence="3 4">
    <name type="scientific">Haemaphysalis longicornis</name>
    <name type="common">Bush tick</name>
    <dbReference type="NCBI Taxonomy" id="44386"/>
    <lineage>
        <taxon>Eukaryota</taxon>
        <taxon>Metazoa</taxon>
        <taxon>Ecdysozoa</taxon>
        <taxon>Arthropoda</taxon>
        <taxon>Chelicerata</taxon>
        <taxon>Arachnida</taxon>
        <taxon>Acari</taxon>
        <taxon>Parasitiformes</taxon>
        <taxon>Ixodida</taxon>
        <taxon>Ixodoidea</taxon>
        <taxon>Ixodidae</taxon>
        <taxon>Haemaphysalinae</taxon>
        <taxon>Haemaphysalis</taxon>
    </lineage>
</organism>
<proteinExistence type="predicted"/>
<dbReference type="SUPFAM" id="SSF51412">
    <property type="entry name" value="Inosine monophosphate dehydrogenase (IMPDH)"/>
    <property type="match status" value="1"/>
</dbReference>
<dbReference type="InterPro" id="IPR000262">
    <property type="entry name" value="FMN-dep_DH"/>
</dbReference>
<dbReference type="Gene3D" id="3.20.20.70">
    <property type="entry name" value="Aldolase class I"/>
    <property type="match status" value="1"/>
</dbReference>
<dbReference type="GO" id="GO:0016491">
    <property type="term" value="F:oxidoreductase activity"/>
    <property type="evidence" value="ECO:0007669"/>
    <property type="project" value="InterPro"/>
</dbReference>
<dbReference type="EMBL" id="JABSTR010000008">
    <property type="protein sequence ID" value="KAH9377628.1"/>
    <property type="molecule type" value="Genomic_DNA"/>
</dbReference>
<evidence type="ECO:0000256" key="1">
    <source>
        <dbReference type="ARBA" id="ARBA00001917"/>
    </source>
</evidence>
<dbReference type="OrthoDB" id="25826at2759"/>
<feature type="domain" description="FMN-dependent dehydrogenase" evidence="2">
    <location>
        <begin position="83"/>
        <end position="134"/>
    </location>
</feature>
<protein>
    <recommendedName>
        <fullName evidence="2">FMN-dependent dehydrogenase domain-containing protein</fullName>
    </recommendedName>
</protein>
<dbReference type="VEuPathDB" id="VectorBase:HLOH_052089"/>
<dbReference type="PANTHER" id="PTHR10578:SF146">
    <property type="entry name" value="OXIDASE, PUTATIVE-RELATED"/>
    <property type="match status" value="1"/>
</dbReference>
<comment type="caution">
    <text evidence="3">The sequence shown here is derived from an EMBL/GenBank/DDBJ whole genome shotgun (WGS) entry which is preliminary data.</text>
</comment>
<evidence type="ECO:0000313" key="4">
    <source>
        <dbReference type="Proteomes" id="UP000821853"/>
    </source>
</evidence>
<reference evidence="3 4" key="1">
    <citation type="journal article" date="2020" name="Cell">
        <title>Large-Scale Comparative Analyses of Tick Genomes Elucidate Their Genetic Diversity and Vector Capacities.</title>
        <authorList>
            <consortium name="Tick Genome and Microbiome Consortium (TIGMIC)"/>
            <person name="Jia N."/>
            <person name="Wang J."/>
            <person name="Shi W."/>
            <person name="Du L."/>
            <person name="Sun Y."/>
            <person name="Zhan W."/>
            <person name="Jiang J.F."/>
            <person name="Wang Q."/>
            <person name="Zhang B."/>
            <person name="Ji P."/>
            <person name="Bell-Sakyi L."/>
            <person name="Cui X.M."/>
            <person name="Yuan T.T."/>
            <person name="Jiang B.G."/>
            <person name="Yang W.F."/>
            <person name="Lam T.T."/>
            <person name="Chang Q.C."/>
            <person name="Ding S.J."/>
            <person name="Wang X.J."/>
            <person name="Zhu J.G."/>
            <person name="Ruan X.D."/>
            <person name="Zhao L."/>
            <person name="Wei J.T."/>
            <person name="Ye R.Z."/>
            <person name="Que T.C."/>
            <person name="Du C.H."/>
            <person name="Zhou Y.H."/>
            <person name="Cheng J.X."/>
            <person name="Dai P.F."/>
            <person name="Guo W.B."/>
            <person name="Han X.H."/>
            <person name="Huang E.J."/>
            <person name="Li L.F."/>
            <person name="Wei W."/>
            <person name="Gao Y.C."/>
            <person name="Liu J.Z."/>
            <person name="Shao H.Z."/>
            <person name="Wang X."/>
            <person name="Wang C.C."/>
            <person name="Yang T.C."/>
            <person name="Huo Q.B."/>
            <person name="Li W."/>
            <person name="Chen H.Y."/>
            <person name="Chen S.E."/>
            <person name="Zhou L.G."/>
            <person name="Ni X.B."/>
            <person name="Tian J.H."/>
            <person name="Sheng Y."/>
            <person name="Liu T."/>
            <person name="Pan Y.S."/>
            <person name="Xia L.Y."/>
            <person name="Li J."/>
            <person name="Zhao F."/>
            <person name="Cao W.C."/>
        </authorList>
    </citation>
    <scope>NUCLEOTIDE SEQUENCE [LARGE SCALE GENOMIC DNA]</scope>
    <source>
        <strain evidence="3">HaeL-2018</strain>
    </source>
</reference>
<dbReference type="PANTHER" id="PTHR10578">
    <property type="entry name" value="S -2-HYDROXY-ACID OXIDASE-RELATED"/>
    <property type="match status" value="1"/>
</dbReference>
<accession>A0A9J6GTM5</accession>